<evidence type="ECO:0000313" key="6">
    <source>
        <dbReference type="Proteomes" id="UP000566819"/>
    </source>
</evidence>
<dbReference type="SMART" id="SM00212">
    <property type="entry name" value="UBCc"/>
    <property type="match status" value="1"/>
</dbReference>
<reference evidence="5 6" key="1">
    <citation type="submission" date="2020-03" db="EMBL/GenBank/DDBJ databases">
        <title>Draft Genome Sequence of Cudoniella acicularis.</title>
        <authorList>
            <person name="Buettner E."/>
            <person name="Kellner H."/>
        </authorList>
    </citation>
    <scope>NUCLEOTIDE SEQUENCE [LARGE SCALE GENOMIC DNA]</scope>
    <source>
        <strain evidence="5 6">DSM 108380</strain>
    </source>
</reference>
<dbReference type="Proteomes" id="UP000566819">
    <property type="component" value="Unassembled WGS sequence"/>
</dbReference>
<feature type="region of interest" description="Disordered" evidence="3">
    <location>
        <begin position="689"/>
        <end position="711"/>
    </location>
</feature>
<dbReference type="InterPro" id="IPR016135">
    <property type="entry name" value="UBQ-conjugating_enzyme/RWD"/>
</dbReference>
<keyword evidence="1" id="KW-0808">Transferase</keyword>
<organism evidence="5 6">
    <name type="scientific">Cudoniella acicularis</name>
    <dbReference type="NCBI Taxonomy" id="354080"/>
    <lineage>
        <taxon>Eukaryota</taxon>
        <taxon>Fungi</taxon>
        <taxon>Dikarya</taxon>
        <taxon>Ascomycota</taxon>
        <taxon>Pezizomycotina</taxon>
        <taxon>Leotiomycetes</taxon>
        <taxon>Helotiales</taxon>
        <taxon>Tricladiaceae</taxon>
        <taxon>Cudoniella</taxon>
    </lineage>
</organism>
<dbReference type="InterPro" id="IPR000608">
    <property type="entry name" value="UBC"/>
</dbReference>
<dbReference type="Gene3D" id="3.10.110.10">
    <property type="entry name" value="Ubiquitin Conjugating Enzyme"/>
    <property type="match status" value="1"/>
</dbReference>
<feature type="domain" description="UBC core" evidence="4">
    <location>
        <begin position="462"/>
        <end position="626"/>
    </location>
</feature>
<proteinExistence type="predicted"/>
<feature type="region of interest" description="Disordered" evidence="3">
    <location>
        <begin position="200"/>
        <end position="219"/>
    </location>
</feature>
<dbReference type="OrthoDB" id="47801at2759"/>
<feature type="region of interest" description="Disordered" evidence="3">
    <location>
        <begin position="918"/>
        <end position="937"/>
    </location>
</feature>
<comment type="caution">
    <text evidence="5">The sequence shown here is derived from an EMBL/GenBank/DDBJ whole genome shotgun (WGS) entry which is preliminary data.</text>
</comment>
<feature type="compositionally biased region" description="Polar residues" evidence="3">
    <location>
        <begin position="689"/>
        <end position="703"/>
    </location>
</feature>
<feature type="compositionally biased region" description="Polar residues" evidence="3">
    <location>
        <begin position="746"/>
        <end position="759"/>
    </location>
</feature>
<dbReference type="PANTHER" id="PTHR46116">
    <property type="entry name" value="(E3-INDEPENDENT) E2 UBIQUITIN-CONJUGATING ENZYME"/>
    <property type="match status" value="1"/>
</dbReference>
<dbReference type="AlphaFoldDB" id="A0A8H4W9X1"/>
<evidence type="ECO:0000256" key="1">
    <source>
        <dbReference type="ARBA" id="ARBA00022679"/>
    </source>
</evidence>
<feature type="compositionally biased region" description="Low complexity" evidence="3">
    <location>
        <begin position="206"/>
        <end position="219"/>
    </location>
</feature>
<sequence>MMFGLGYSANYFQSSDPLELYQNLRVQRQLIDFILSDLTVSVHQKTPWLRRRKCSKGGFLFKYPCGMFPRYNLIATPRLRILYQLSFKIFFSTLHFSCHNDGCETILQLKEAGTHIEDVLARCQIIPPLSQLTGLVCPTCGTETCIACGKKPSLSAENLFTPLGVINHCCQESRAFGVWLLLSRFDDEERRVRDRIKVASASNTTSGKPGNSSKSNGVGYASELGYPSDPYTAYHQHQHSDLYPHHKDKSPEMSDEIITNTVVLLTALSPDLSATAPNETKCLDVSALRFSLLLDRISTLLRNDSIENICERKSLYEPVISFLTIIFDNDSLQPLLFEKRLDKTQSPGLRVLTEFKMESLIAKEGLSASIFGSMESLYRQAKQFLEANTISIEPQIDHTLASKICKSIVQLYEKMAPLSPEPNGELDWSTFCKNNRVTFSEEVLRFHKFTVNFTKVKNGAANRANIIGKEISNMLTSLPDGVFLKVAETRSDVMKVLMVGPGGGPYAGGLFVFDMFLPTDYPASPPLMHFALPTADLDGGNFNPNLHYGGGVCLSLLNTWSGSPSEMWQPHKSTILSVLVSVHSMILGAPYPWYNEPGRDTGSQSICSAAKSYNKLIQCKTVKGAMIYWLAEAFKKHTTSVHLWKDICQTYWEYNGKAVLESVKTWAAEGNKRLISFEPSATLARQAIPQNPFQQNNSMTSSADGKGKGKGKAKMTAETLNLVENLAEALGLSSSPTVKNEPGEPETSNNNSYKRKASTQLTPSTHFEPLFAGPNPSLTQTWASANANIGNNQGTLADNKSAETKVAGHFNENKKPEYVWKYTGKMAIKDLRLACKDLGVNGALSIAETLRRLEASVNGNLEELVNEELELIDKWVRPDSLPATSSKIGSRKSQERLSGQVKDSGDFLKTGFAEAVNHDEFPNNGDGAVSWGSHKLQ</sequence>
<keyword evidence="2" id="KW-0833">Ubl conjugation pathway</keyword>
<keyword evidence="6" id="KW-1185">Reference proteome</keyword>
<evidence type="ECO:0000256" key="3">
    <source>
        <dbReference type="SAM" id="MobiDB-lite"/>
    </source>
</evidence>
<name>A0A8H4W9X1_9HELO</name>
<dbReference type="EMBL" id="JAAMPI010000074">
    <property type="protein sequence ID" value="KAF4636254.1"/>
    <property type="molecule type" value="Genomic_DNA"/>
</dbReference>
<accession>A0A8H4W9X1</accession>
<dbReference type="Pfam" id="PF00179">
    <property type="entry name" value="UQ_con"/>
    <property type="match status" value="1"/>
</dbReference>
<feature type="region of interest" description="Disordered" evidence="3">
    <location>
        <begin position="731"/>
        <end position="759"/>
    </location>
</feature>
<gene>
    <name evidence="5" type="ORF">G7Y89_g1827</name>
</gene>
<evidence type="ECO:0000313" key="5">
    <source>
        <dbReference type="EMBL" id="KAF4636254.1"/>
    </source>
</evidence>
<feature type="region of interest" description="Disordered" evidence="3">
    <location>
        <begin position="882"/>
        <end position="902"/>
    </location>
</feature>
<dbReference type="PROSITE" id="PS50127">
    <property type="entry name" value="UBC_2"/>
    <property type="match status" value="1"/>
</dbReference>
<dbReference type="GO" id="GO:0016740">
    <property type="term" value="F:transferase activity"/>
    <property type="evidence" value="ECO:0007669"/>
    <property type="project" value="UniProtKB-KW"/>
</dbReference>
<evidence type="ECO:0000259" key="4">
    <source>
        <dbReference type="PROSITE" id="PS50127"/>
    </source>
</evidence>
<protein>
    <recommendedName>
        <fullName evidence="4">UBC core domain-containing protein</fullName>
    </recommendedName>
</protein>
<dbReference type="SUPFAM" id="SSF54495">
    <property type="entry name" value="UBC-like"/>
    <property type="match status" value="1"/>
</dbReference>
<evidence type="ECO:0000256" key="2">
    <source>
        <dbReference type="ARBA" id="ARBA00022786"/>
    </source>
</evidence>